<dbReference type="OrthoDB" id="7863301at2"/>
<dbReference type="Gene3D" id="3.90.79.10">
    <property type="entry name" value="Nucleoside Triphosphate Pyrophosphohydrolase"/>
    <property type="match status" value="1"/>
</dbReference>
<comment type="caution">
    <text evidence="2">The sequence shown here is derived from an EMBL/GenBank/DDBJ whole genome shotgun (WGS) entry which is preliminary data.</text>
</comment>
<dbReference type="InterPro" id="IPR015797">
    <property type="entry name" value="NUDIX_hydrolase-like_dom_sf"/>
</dbReference>
<proteinExistence type="predicted"/>
<evidence type="ECO:0000259" key="1">
    <source>
        <dbReference type="PROSITE" id="PS51462"/>
    </source>
</evidence>
<dbReference type="RefSeq" id="WP_145633539.1">
    <property type="nucleotide sequence ID" value="NZ_VIWP01000001.1"/>
</dbReference>
<sequence>MHSEDFIPVFIDGFGTPAGAIRAATARLLDEAEVASVRGDGRFVLPGVQAEMERLFASAHDVLSARDLVAPIRAEAMSIRIEWDGPVIGTVDRSLLRVFGLLGTKVHINGIAQSEEGSKIWLARRAADRRASPLHLDTMVAGGQPHGMSLLETVAMEGAEEAGLTAVELAGLREIKRLDLDYTTSEGRHRERLVIYDLLLPESFIPILEDGELIESLLVTPSKLAELLDGGDRFKYNSAVVCRDLLARLTRNS</sequence>
<dbReference type="Proteomes" id="UP000320653">
    <property type="component" value="Unassembled WGS sequence"/>
</dbReference>
<accession>A0A561R9L6</accession>
<dbReference type="EMBL" id="VIWP01000001">
    <property type="protein sequence ID" value="TWF59297.1"/>
    <property type="molecule type" value="Genomic_DNA"/>
</dbReference>
<feature type="domain" description="Nudix hydrolase" evidence="1">
    <location>
        <begin position="103"/>
        <end position="241"/>
    </location>
</feature>
<name>A0A561R9L6_9HYPH</name>
<evidence type="ECO:0000313" key="2">
    <source>
        <dbReference type="EMBL" id="TWF59297.1"/>
    </source>
</evidence>
<organism evidence="2 3">
    <name type="scientific">Neorhizobium alkalisoli</name>
    <dbReference type="NCBI Taxonomy" id="528178"/>
    <lineage>
        <taxon>Bacteria</taxon>
        <taxon>Pseudomonadati</taxon>
        <taxon>Pseudomonadota</taxon>
        <taxon>Alphaproteobacteria</taxon>
        <taxon>Hyphomicrobiales</taxon>
        <taxon>Rhizobiaceae</taxon>
        <taxon>Rhizobium/Agrobacterium group</taxon>
        <taxon>Neorhizobium</taxon>
    </lineage>
</organism>
<dbReference type="PROSITE" id="PS51462">
    <property type="entry name" value="NUDIX"/>
    <property type="match status" value="1"/>
</dbReference>
<dbReference type="AlphaFoldDB" id="A0A561R9L6"/>
<protein>
    <recommendedName>
        <fullName evidence="1">Nudix hydrolase domain-containing protein</fullName>
    </recommendedName>
</protein>
<dbReference type="SUPFAM" id="SSF55811">
    <property type="entry name" value="Nudix"/>
    <property type="match status" value="1"/>
</dbReference>
<gene>
    <name evidence="2" type="ORF">FHW37_1011103</name>
</gene>
<evidence type="ECO:0000313" key="3">
    <source>
        <dbReference type="Proteomes" id="UP000320653"/>
    </source>
</evidence>
<keyword evidence="3" id="KW-1185">Reference proteome</keyword>
<dbReference type="GO" id="GO:0003824">
    <property type="term" value="F:catalytic activity"/>
    <property type="evidence" value="ECO:0007669"/>
    <property type="project" value="UniProtKB-ARBA"/>
</dbReference>
<reference evidence="2 3" key="1">
    <citation type="submission" date="2019-06" db="EMBL/GenBank/DDBJ databases">
        <title>Sorghum-associated microbial communities from plants grown in Nebraska, USA.</title>
        <authorList>
            <person name="Schachtman D."/>
        </authorList>
    </citation>
    <scope>NUCLEOTIDE SEQUENCE [LARGE SCALE GENOMIC DNA]</scope>
    <source>
        <strain evidence="2 3">1225</strain>
    </source>
</reference>
<dbReference type="InterPro" id="IPR000086">
    <property type="entry name" value="NUDIX_hydrolase_dom"/>
</dbReference>